<dbReference type="PANTHER" id="PTHR22594:SF34">
    <property type="entry name" value="ASPARAGINE--TRNA LIGASE, MITOCHONDRIAL-RELATED"/>
    <property type="match status" value="1"/>
</dbReference>
<dbReference type="PANTHER" id="PTHR22594">
    <property type="entry name" value="ASPARTYL/LYSYL-TRNA SYNTHETASE"/>
    <property type="match status" value="1"/>
</dbReference>
<dbReference type="GO" id="GO:0005737">
    <property type="term" value="C:cytoplasm"/>
    <property type="evidence" value="ECO:0007669"/>
    <property type="project" value="UniProtKB-SubCell"/>
</dbReference>
<evidence type="ECO:0000256" key="7">
    <source>
        <dbReference type="HAMAP-Rule" id="MF_00534"/>
    </source>
</evidence>
<evidence type="ECO:0000259" key="8">
    <source>
        <dbReference type="PROSITE" id="PS50862"/>
    </source>
</evidence>
<keyword evidence="5 7" id="KW-0648">Protein biosynthesis</keyword>
<dbReference type="CDD" id="cd00776">
    <property type="entry name" value="AsxRS_core"/>
    <property type="match status" value="1"/>
</dbReference>
<dbReference type="InterPro" id="IPR045864">
    <property type="entry name" value="aa-tRNA-synth_II/BPL/LPL"/>
</dbReference>
<keyword evidence="2 7" id="KW-0436">Ligase</keyword>
<evidence type="ECO:0000256" key="3">
    <source>
        <dbReference type="ARBA" id="ARBA00022741"/>
    </source>
</evidence>
<evidence type="ECO:0000256" key="4">
    <source>
        <dbReference type="ARBA" id="ARBA00022840"/>
    </source>
</evidence>
<keyword evidence="6 7" id="KW-0030">Aminoacyl-tRNA synthetase</keyword>
<dbReference type="InterPro" id="IPR012340">
    <property type="entry name" value="NA-bd_OB-fold"/>
</dbReference>
<evidence type="ECO:0000313" key="9">
    <source>
        <dbReference type="EMBL" id="EGC14748.1"/>
    </source>
</evidence>
<keyword evidence="4 7" id="KW-0067">ATP-binding</keyword>
<dbReference type="PRINTS" id="PR01042">
    <property type="entry name" value="TRNASYNTHASP"/>
</dbReference>
<dbReference type="NCBIfam" id="TIGR00457">
    <property type="entry name" value="asnS"/>
    <property type="match status" value="1"/>
</dbReference>
<proteinExistence type="inferred from homology"/>
<dbReference type="InterPro" id="IPR006195">
    <property type="entry name" value="aa-tRNA-synth_II"/>
</dbReference>
<evidence type="ECO:0000256" key="1">
    <source>
        <dbReference type="ARBA" id="ARBA00008226"/>
    </source>
</evidence>
<dbReference type="HAMAP" id="MF_00534">
    <property type="entry name" value="Asn_tRNA_synth"/>
    <property type="match status" value="1"/>
</dbReference>
<comment type="similarity">
    <text evidence="1 7">Belongs to the class-II aminoacyl-tRNA synthetase family.</text>
</comment>
<dbReference type="Gene3D" id="3.30.930.10">
    <property type="entry name" value="Bira Bifunctional Protein, Domain 2"/>
    <property type="match status" value="1"/>
</dbReference>
<organism evidence="9 10">
    <name type="scientific">Limosilactobacillus reuteri MM4-1A</name>
    <dbReference type="NCBI Taxonomy" id="548485"/>
    <lineage>
        <taxon>Bacteria</taxon>
        <taxon>Bacillati</taxon>
        <taxon>Bacillota</taxon>
        <taxon>Bacilli</taxon>
        <taxon>Lactobacillales</taxon>
        <taxon>Lactobacillaceae</taxon>
        <taxon>Limosilactobacillus</taxon>
    </lineage>
</organism>
<dbReference type="GO" id="GO:0003676">
    <property type="term" value="F:nucleic acid binding"/>
    <property type="evidence" value="ECO:0007669"/>
    <property type="project" value="InterPro"/>
</dbReference>
<dbReference type="GO" id="GO:0140096">
    <property type="term" value="F:catalytic activity, acting on a protein"/>
    <property type="evidence" value="ECO:0007669"/>
    <property type="project" value="UniProtKB-ARBA"/>
</dbReference>
<protein>
    <recommendedName>
        <fullName evidence="7">Asparagine--tRNA ligase</fullName>
        <ecNumber evidence="7">6.1.1.22</ecNumber>
    </recommendedName>
    <alternativeName>
        <fullName evidence="7">Asparaginyl-tRNA synthetase</fullName>
        <shortName evidence="7">AsnRS</shortName>
    </alternativeName>
</protein>
<dbReference type="EC" id="6.1.1.22" evidence="7"/>
<evidence type="ECO:0000256" key="5">
    <source>
        <dbReference type="ARBA" id="ARBA00022917"/>
    </source>
</evidence>
<dbReference type="AlphaFoldDB" id="A0A828RG06"/>
<dbReference type="NCBIfam" id="NF003037">
    <property type="entry name" value="PRK03932.1"/>
    <property type="match status" value="1"/>
</dbReference>
<dbReference type="Pfam" id="PF00152">
    <property type="entry name" value="tRNA-synt_2"/>
    <property type="match status" value="1"/>
</dbReference>
<feature type="domain" description="Aminoacyl-transfer RNA synthetases class-II family profile" evidence="8">
    <location>
        <begin position="148"/>
        <end position="438"/>
    </location>
</feature>
<dbReference type="EMBL" id="ACGX02000007">
    <property type="protein sequence ID" value="EGC14748.1"/>
    <property type="molecule type" value="Genomic_DNA"/>
</dbReference>
<gene>
    <name evidence="7 9" type="primary">asnS</name>
    <name evidence="9" type="ORF">HMPREF0536_11885</name>
</gene>
<evidence type="ECO:0000256" key="2">
    <source>
        <dbReference type="ARBA" id="ARBA00022598"/>
    </source>
</evidence>
<dbReference type="GO" id="GO:0004816">
    <property type="term" value="F:asparagine-tRNA ligase activity"/>
    <property type="evidence" value="ECO:0007669"/>
    <property type="project" value="UniProtKB-UniRule"/>
</dbReference>
<comment type="caution">
    <text evidence="9">The sequence shown here is derived from an EMBL/GenBank/DDBJ whole genome shotgun (WGS) entry which is preliminary data.</text>
</comment>
<dbReference type="InterPro" id="IPR002312">
    <property type="entry name" value="Asp/Asn-tRNA-synth_IIb"/>
</dbReference>
<name>A0A828RG06_LIMRT</name>
<keyword evidence="3 7" id="KW-0547">Nucleotide-binding</keyword>
<comment type="subcellular location">
    <subcellularLocation>
        <location evidence="7">Cytoplasm</location>
    </subcellularLocation>
</comment>
<dbReference type="InterPro" id="IPR004365">
    <property type="entry name" value="NA-bd_OB_tRNA"/>
</dbReference>
<dbReference type="CDD" id="cd04323">
    <property type="entry name" value="AsnRS_cyto_like_N"/>
    <property type="match status" value="1"/>
</dbReference>
<keyword evidence="7" id="KW-0963">Cytoplasm</keyword>
<dbReference type="PROSITE" id="PS50862">
    <property type="entry name" value="AA_TRNA_LIGASE_II"/>
    <property type="match status" value="1"/>
</dbReference>
<comment type="catalytic activity">
    <reaction evidence="7">
        <text>tRNA(Asn) + L-asparagine + ATP = L-asparaginyl-tRNA(Asn) + AMP + diphosphate + H(+)</text>
        <dbReference type="Rhea" id="RHEA:11180"/>
        <dbReference type="Rhea" id="RHEA-COMP:9659"/>
        <dbReference type="Rhea" id="RHEA-COMP:9674"/>
        <dbReference type="ChEBI" id="CHEBI:15378"/>
        <dbReference type="ChEBI" id="CHEBI:30616"/>
        <dbReference type="ChEBI" id="CHEBI:33019"/>
        <dbReference type="ChEBI" id="CHEBI:58048"/>
        <dbReference type="ChEBI" id="CHEBI:78442"/>
        <dbReference type="ChEBI" id="CHEBI:78515"/>
        <dbReference type="ChEBI" id="CHEBI:456215"/>
        <dbReference type="EC" id="6.1.1.22"/>
    </reaction>
</comment>
<dbReference type="InterPro" id="IPR004364">
    <property type="entry name" value="Aa-tRNA-synt_II"/>
</dbReference>
<evidence type="ECO:0000256" key="6">
    <source>
        <dbReference type="ARBA" id="ARBA00023146"/>
    </source>
</evidence>
<sequence length="448" mass="52077">MKKTTFKFYNLRESIKVETITISEVPKHVGETVKIGVWLTDKRSSGKIAFLQLRDGTGFFQGIIRKNDVSEEKFDSAKHDLHQETSFWVTGEIAEDKRSKFGYEIHIKDFDIVGESEDYPIGNKEHGIDFLLDNRHLWLRSRKPWALMRIRSRVKLATMEFFEKHGFTQFDAPELTGSAPEGTTELFETDYFDRSAFLSQSGQLYAEAGAMALGRVYTMGPTFRAEKSKTRRHLMEFWMIEPEMAWMHQDESLKIQEQYIAYLVQDLIDHCARELEMVGRSVESLKPFTELPYPRITYKEAIEILQKGGFDVEYGADFGSPEETYLADQFQKPVFILNYPKEIKAFYMPEDPEDSRQVICADLLAPEGYGEIIGGSERSYDYEYITNKLEENGLSKEDYGWYDDLRKYGSIPHSGFGMGLERFLAWITLQDHIRETIPFPRMLNRLNP</sequence>
<accession>A0A828RG06</accession>
<dbReference type="GO" id="GO:0006421">
    <property type="term" value="P:asparaginyl-tRNA aminoacylation"/>
    <property type="evidence" value="ECO:0007669"/>
    <property type="project" value="UniProtKB-UniRule"/>
</dbReference>
<dbReference type="SUPFAM" id="SSF55681">
    <property type="entry name" value="Class II aaRS and biotin synthetases"/>
    <property type="match status" value="1"/>
</dbReference>
<dbReference type="InterPro" id="IPR004522">
    <property type="entry name" value="Asn-tRNA-ligase"/>
</dbReference>
<dbReference type="Proteomes" id="UP000004335">
    <property type="component" value="Unassembled WGS sequence"/>
</dbReference>
<evidence type="ECO:0000313" key="10">
    <source>
        <dbReference type="Proteomes" id="UP000004335"/>
    </source>
</evidence>
<comment type="subunit">
    <text evidence="7">Homodimer.</text>
</comment>
<dbReference type="Pfam" id="PF01336">
    <property type="entry name" value="tRNA_anti-codon"/>
    <property type="match status" value="1"/>
</dbReference>
<dbReference type="SUPFAM" id="SSF50249">
    <property type="entry name" value="Nucleic acid-binding proteins"/>
    <property type="match status" value="1"/>
</dbReference>
<dbReference type="GO" id="GO:0016740">
    <property type="term" value="F:transferase activity"/>
    <property type="evidence" value="ECO:0007669"/>
    <property type="project" value="UniProtKB-ARBA"/>
</dbReference>
<dbReference type="GO" id="GO:0005524">
    <property type="term" value="F:ATP binding"/>
    <property type="evidence" value="ECO:0007669"/>
    <property type="project" value="UniProtKB-UniRule"/>
</dbReference>
<reference evidence="9 10" key="1">
    <citation type="submission" date="2011-01" db="EMBL/GenBank/DDBJ databases">
        <authorList>
            <person name="Muzny D."/>
            <person name="Qin X."/>
            <person name="Buhay C."/>
            <person name="Dugan-Rocha S."/>
            <person name="Ding Y."/>
            <person name="Chen G."/>
            <person name="Hawes A."/>
            <person name="Holder M."/>
            <person name="Jhangiani S."/>
            <person name="Johnson A."/>
            <person name="Khan Z."/>
            <person name="Li Z."/>
            <person name="Liu W."/>
            <person name="Liu X."/>
            <person name="Perez L."/>
            <person name="Shen H."/>
            <person name="Wang Q."/>
            <person name="Watt J."/>
            <person name="Xi L."/>
            <person name="Xin Y."/>
            <person name="Zhou J."/>
            <person name="Deng J."/>
            <person name="Jiang H."/>
            <person name="Liu Y."/>
            <person name="Qu J."/>
            <person name="Song X.-Z."/>
            <person name="Zhang L."/>
            <person name="Villasana D."/>
            <person name="Johnson A."/>
            <person name="Liu J."/>
            <person name="Liyanage D."/>
            <person name="Lorensuhewa L."/>
            <person name="Robinson T."/>
            <person name="Song A."/>
            <person name="Song B.-B."/>
            <person name="Dinh H."/>
            <person name="Thornton R."/>
            <person name="Coyle M."/>
            <person name="Francisco L."/>
            <person name="Jackson L."/>
            <person name="Javaid M."/>
            <person name="Korchina V."/>
            <person name="Kovar C."/>
            <person name="Mata R."/>
            <person name="Mathew T."/>
            <person name="Ngo R."/>
            <person name="Nguyen L."/>
            <person name="Nguyen N."/>
            <person name="Okwuonu G."/>
            <person name="Ongeri F."/>
            <person name="Pham C."/>
            <person name="Simmons D."/>
            <person name="Wilczek-Boney K."/>
            <person name="Hale W."/>
            <person name="Jakkamsetti A."/>
            <person name="Pham P."/>
            <person name="Ruth R."/>
            <person name="San Lucas F."/>
            <person name="Warren J."/>
            <person name="Zhang J."/>
            <person name="Zhao Z."/>
            <person name="Zhou C."/>
            <person name="Zhu D."/>
            <person name="Lee S."/>
            <person name="Bess C."/>
            <person name="Blankenburg K."/>
            <person name="Forbes L."/>
            <person name="Fu Q."/>
            <person name="Gubbala S."/>
            <person name="Hirani K."/>
            <person name="Jayaseelan J.C."/>
            <person name="Lara F."/>
            <person name="Munidasa M."/>
            <person name="Palculict T."/>
            <person name="Patil S."/>
            <person name="Pu L.-L."/>
            <person name="Saada N."/>
            <person name="Tang L."/>
            <person name="Weissenberger G."/>
            <person name="Zhu Y."/>
            <person name="Hemphill L."/>
            <person name="Shang Y."/>
            <person name="Youmans B."/>
            <person name="Ayvaz T."/>
            <person name="Ross M."/>
            <person name="Santibanez J."/>
            <person name="Aqrawi P."/>
            <person name="Gross S."/>
            <person name="Joshi V."/>
            <person name="Fowler G."/>
            <person name="Nazareth L."/>
            <person name="Reid J."/>
            <person name="Worley K."/>
            <person name="Petrosino J."/>
            <person name="Highlander S."/>
            <person name="Gibbs R."/>
        </authorList>
    </citation>
    <scope>NUCLEOTIDE SEQUENCE [LARGE SCALE GENOMIC DNA]</scope>
    <source>
        <strain evidence="9 10">MM4-1A</strain>
    </source>
</reference>
<dbReference type="Gene3D" id="2.40.50.140">
    <property type="entry name" value="Nucleic acid-binding proteins"/>
    <property type="match status" value="1"/>
</dbReference>